<proteinExistence type="predicted"/>
<keyword evidence="3" id="KW-1185">Reference proteome</keyword>
<sequence length="204" mass="22814">MPLICIGWRELFQVLALIKDVEQPLMLATRLSTAACSSEQIAFILGVRPTISTLVWSDETDLVHDWSEIISLRSGPYSKRLVFDLHAKHRAALKLLPYSIATSETEFARNKWSLVEFPSATAQSSGAILSNEGVAFLGWPTAFLISLLQRPLFPSLQRITAQLIFVKKRRNGDNDLLKNSGFTIYLLEKVLDLQSPEITTGIKV</sequence>
<reference evidence="2 3" key="2">
    <citation type="submission" date="2018-11" db="EMBL/GenBank/DDBJ databases">
        <authorList>
            <consortium name="Pathogen Informatics"/>
        </authorList>
    </citation>
    <scope>NUCLEOTIDE SEQUENCE [LARGE SCALE GENOMIC DNA]</scope>
</reference>
<evidence type="ECO:0000313" key="4">
    <source>
        <dbReference type="WBParaSite" id="GPUH_0001086501-mRNA-1"/>
    </source>
</evidence>
<evidence type="ECO:0000259" key="1">
    <source>
        <dbReference type="Pfam" id="PF25161"/>
    </source>
</evidence>
<dbReference type="EMBL" id="UYRT01078191">
    <property type="protein sequence ID" value="VDN17997.1"/>
    <property type="molecule type" value="Genomic_DNA"/>
</dbReference>
<accession>A0A183DQ61</accession>
<dbReference type="InterPro" id="IPR057489">
    <property type="entry name" value="Menorin_C"/>
</dbReference>
<feature type="domain" description="Menorin C-terminal" evidence="1">
    <location>
        <begin position="112"/>
        <end position="204"/>
    </location>
</feature>
<dbReference type="Pfam" id="PF25161">
    <property type="entry name" value="Menorin_C"/>
    <property type="match status" value="1"/>
</dbReference>
<evidence type="ECO:0000313" key="3">
    <source>
        <dbReference type="Proteomes" id="UP000271098"/>
    </source>
</evidence>
<organism evidence="4">
    <name type="scientific">Gongylonema pulchrum</name>
    <dbReference type="NCBI Taxonomy" id="637853"/>
    <lineage>
        <taxon>Eukaryota</taxon>
        <taxon>Metazoa</taxon>
        <taxon>Ecdysozoa</taxon>
        <taxon>Nematoda</taxon>
        <taxon>Chromadorea</taxon>
        <taxon>Rhabditida</taxon>
        <taxon>Spirurina</taxon>
        <taxon>Spiruromorpha</taxon>
        <taxon>Spiruroidea</taxon>
        <taxon>Gongylonematidae</taxon>
        <taxon>Gongylonema</taxon>
    </lineage>
</organism>
<dbReference type="Proteomes" id="UP000271098">
    <property type="component" value="Unassembled WGS sequence"/>
</dbReference>
<reference evidence="4" key="1">
    <citation type="submission" date="2016-06" db="UniProtKB">
        <authorList>
            <consortium name="WormBaseParasite"/>
        </authorList>
    </citation>
    <scope>IDENTIFICATION</scope>
</reference>
<dbReference type="OrthoDB" id="413402at2759"/>
<name>A0A183DQ61_9BILA</name>
<gene>
    <name evidence="2" type="ORF">GPUH_LOCUS10852</name>
</gene>
<protein>
    <submittedName>
        <fullName evidence="4">Reverse transcriptase</fullName>
    </submittedName>
</protein>
<evidence type="ECO:0000313" key="2">
    <source>
        <dbReference type="EMBL" id="VDN17997.1"/>
    </source>
</evidence>
<dbReference type="AlphaFoldDB" id="A0A183DQ61"/>
<dbReference type="WBParaSite" id="GPUH_0001086501-mRNA-1">
    <property type="protein sequence ID" value="GPUH_0001086501-mRNA-1"/>
    <property type="gene ID" value="GPUH_0001086501"/>
</dbReference>